<evidence type="ECO:0000313" key="3">
    <source>
        <dbReference type="EMBL" id="KAF9483657.1"/>
    </source>
</evidence>
<feature type="transmembrane region" description="Helical" evidence="1">
    <location>
        <begin position="111"/>
        <end position="132"/>
    </location>
</feature>
<keyword evidence="1" id="KW-1133">Transmembrane helix</keyword>
<dbReference type="InterPro" id="IPR045340">
    <property type="entry name" value="DUF6533"/>
</dbReference>
<dbReference type="OrthoDB" id="2675435at2759"/>
<sequence>MEAQTRNYVATSCITVLAYDIVLYFDEEVIYIWRSLWSIPKLLYVFCRYYPLIHLCVTLTFGTHQISQHVCQEYWWYYGFGGYVLIVPIISLIFFFRVWALYGNSWQMNALLSLMFLGEFVSEIVTTIHVTIPDARNAVSDSLTSNGLPGCDTKIWLDPHFNTFQTLAWVPFLANGGLLFLFMLFKLWTPLQKRRADREQVHYFELKSPILSSMFKDGILYFFIVFASGALLMLKDLIPSMNVFGGYFHLWFIVILSLSGARLILNLRRIATVEHSSGTSTPAFTTFAARNPNIESIATTSSSV</sequence>
<reference evidence="3" key="1">
    <citation type="submission" date="2020-11" db="EMBL/GenBank/DDBJ databases">
        <authorList>
            <consortium name="DOE Joint Genome Institute"/>
            <person name="Ahrendt S."/>
            <person name="Riley R."/>
            <person name="Andreopoulos W."/>
            <person name="Labutti K."/>
            <person name="Pangilinan J."/>
            <person name="Ruiz-Duenas F.J."/>
            <person name="Barrasa J.M."/>
            <person name="Sanchez-Garcia M."/>
            <person name="Camarero S."/>
            <person name="Miyauchi S."/>
            <person name="Serrano A."/>
            <person name="Linde D."/>
            <person name="Babiker R."/>
            <person name="Drula E."/>
            <person name="Ayuso-Fernandez I."/>
            <person name="Pacheco R."/>
            <person name="Padilla G."/>
            <person name="Ferreira P."/>
            <person name="Barriuso J."/>
            <person name="Kellner H."/>
            <person name="Castanera R."/>
            <person name="Alfaro M."/>
            <person name="Ramirez L."/>
            <person name="Pisabarro A.G."/>
            <person name="Kuo A."/>
            <person name="Tritt A."/>
            <person name="Lipzen A."/>
            <person name="He G."/>
            <person name="Yan M."/>
            <person name="Ng V."/>
            <person name="Cullen D."/>
            <person name="Martin F."/>
            <person name="Rosso M.-N."/>
            <person name="Henrissat B."/>
            <person name="Hibbett D."/>
            <person name="Martinez A.T."/>
            <person name="Grigoriev I.V."/>
        </authorList>
    </citation>
    <scope>NUCLEOTIDE SEQUENCE</scope>
    <source>
        <strain evidence="3">CIRM-BRFM 674</strain>
    </source>
</reference>
<gene>
    <name evidence="3" type="ORF">BDN70DRAFT_990192</name>
</gene>
<accession>A0A9P5Z8L9</accession>
<evidence type="ECO:0000313" key="4">
    <source>
        <dbReference type="Proteomes" id="UP000807469"/>
    </source>
</evidence>
<keyword evidence="4" id="KW-1185">Reference proteome</keyword>
<protein>
    <recommendedName>
        <fullName evidence="2">DUF6533 domain-containing protein</fullName>
    </recommendedName>
</protein>
<feature type="domain" description="DUF6533" evidence="2">
    <location>
        <begin position="8"/>
        <end position="53"/>
    </location>
</feature>
<organism evidence="3 4">
    <name type="scientific">Pholiota conissans</name>
    <dbReference type="NCBI Taxonomy" id="109636"/>
    <lineage>
        <taxon>Eukaryota</taxon>
        <taxon>Fungi</taxon>
        <taxon>Dikarya</taxon>
        <taxon>Basidiomycota</taxon>
        <taxon>Agaricomycotina</taxon>
        <taxon>Agaricomycetes</taxon>
        <taxon>Agaricomycetidae</taxon>
        <taxon>Agaricales</taxon>
        <taxon>Agaricineae</taxon>
        <taxon>Strophariaceae</taxon>
        <taxon>Pholiota</taxon>
    </lineage>
</organism>
<evidence type="ECO:0000256" key="1">
    <source>
        <dbReference type="SAM" id="Phobius"/>
    </source>
</evidence>
<dbReference type="Pfam" id="PF20151">
    <property type="entry name" value="DUF6533"/>
    <property type="match status" value="1"/>
</dbReference>
<feature type="transmembrane region" description="Helical" evidence="1">
    <location>
        <begin position="166"/>
        <end position="188"/>
    </location>
</feature>
<keyword evidence="1" id="KW-0812">Transmembrane</keyword>
<feature type="transmembrane region" description="Helical" evidence="1">
    <location>
        <begin position="75"/>
        <end position="99"/>
    </location>
</feature>
<evidence type="ECO:0000259" key="2">
    <source>
        <dbReference type="Pfam" id="PF20151"/>
    </source>
</evidence>
<keyword evidence="1" id="KW-0472">Membrane</keyword>
<dbReference type="AlphaFoldDB" id="A0A9P5Z8L9"/>
<dbReference type="Proteomes" id="UP000807469">
    <property type="component" value="Unassembled WGS sequence"/>
</dbReference>
<proteinExistence type="predicted"/>
<feature type="transmembrane region" description="Helical" evidence="1">
    <location>
        <begin position="42"/>
        <end position="63"/>
    </location>
</feature>
<name>A0A9P5Z8L9_9AGAR</name>
<comment type="caution">
    <text evidence="3">The sequence shown here is derived from an EMBL/GenBank/DDBJ whole genome shotgun (WGS) entry which is preliminary data.</text>
</comment>
<feature type="transmembrane region" description="Helical" evidence="1">
    <location>
        <begin position="246"/>
        <end position="265"/>
    </location>
</feature>
<dbReference type="EMBL" id="MU155151">
    <property type="protein sequence ID" value="KAF9483657.1"/>
    <property type="molecule type" value="Genomic_DNA"/>
</dbReference>
<feature type="transmembrane region" description="Helical" evidence="1">
    <location>
        <begin position="218"/>
        <end position="234"/>
    </location>
</feature>